<dbReference type="Gene3D" id="2.30.30.40">
    <property type="entry name" value="SH3 Domains"/>
    <property type="match status" value="1"/>
</dbReference>
<protein>
    <recommendedName>
        <fullName evidence="3">SH3 domain-containing protein</fullName>
    </recommendedName>
</protein>
<dbReference type="AlphaFoldDB" id="A0A5J4UER1"/>
<evidence type="ECO:0000313" key="5">
    <source>
        <dbReference type="Proteomes" id="UP000324800"/>
    </source>
</evidence>
<evidence type="ECO:0000256" key="2">
    <source>
        <dbReference type="PROSITE-ProRule" id="PRU00192"/>
    </source>
</evidence>
<dbReference type="Proteomes" id="UP000324800">
    <property type="component" value="Unassembled WGS sequence"/>
</dbReference>
<dbReference type="EMBL" id="SNRW01016546">
    <property type="protein sequence ID" value="KAA6369256.1"/>
    <property type="molecule type" value="Genomic_DNA"/>
</dbReference>
<organism evidence="4 5">
    <name type="scientific">Streblomastix strix</name>
    <dbReference type="NCBI Taxonomy" id="222440"/>
    <lineage>
        <taxon>Eukaryota</taxon>
        <taxon>Metamonada</taxon>
        <taxon>Preaxostyla</taxon>
        <taxon>Oxymonadida</taxon>
        <taxon>Streblomastigidae</taxon>
        <taxon>Streblomastix</taxon>
    </lineage>
</organism>
<dbReference type="InterPro" id="IPR036028">
    <property type="entry name" value="SH3-like_dom_sf"/>
</dbReference>
<name>A0A5J4UER1_9EUKA</name>
<evidence type="ECO:0000259" key="3">
    <source>
        <dbReference type="PROSITE" id="PS50002"/>
    </source>
</evidence>
<dbReference type="InterPro" id="IPR001452">
    <property type="entry name" value="SH3_domain"/>
</dbReference>
<gene>
    <name evidence="4" type="ORF">EZS28_035218</name>
</gene>
<comment type="caution">
    <text evidence="4">The sequence shown here is derived from an EMBL/GenBank/DDBJ whole genome shotgun (WGS) entry which is preliminary data.</text>
</comment>
<dbReference type="Pfam" id="PF07653">
    <property type="entry name" value="SH3_2"/>
    <property type="match status" value="1"/>
</dbReference>
<reference evidence="4 5" key="1">
    <citation type="submission" date="2019-03" db="EMBL/GenBank/DDBJ databases">
        <title>Single cell metagenomics reveals metabolic interactions within the superorganism composed of flagellate Streblomastix strix and complex community of Bacteroidetes bacteria on its surface.</title>
        <authorList>
            <person name="Treitli S.C."/>
            <person name="Kolisko M."/>
            <person name="Husnik F."/>
            <person name="Keeling P."/>
            <person name="Hampl V."/>
        </authorList>
    </citation>
    <scope>NUCLEOTIDE SEQUENCE [LARGE SCALE GENOMIC DNA]</scope>
    <source>
        <strain evidence="4">ST1C</strain>
    </source>
</reference>
<feature type="domain" description="SH3" evidence="3">
    <location>
        <begin position="3"/>
        <end position="63"/>
    </location>
</feature>
<keyword evidence="1 2" id="KW-0728">SH3 domain</keyword>
<accession>A0A5J4UER1</accession>
<proteinExistence type="predicted"/>
<evidence type="ECO:0000256" key="1">
    <source>
        <dbReference type="ARBA" id="ARBA00022443"/>
    </source>
</evidence>
<sequence length="100" mass="10996">MQSGEEQLEAQFDYAGQEGDAGHYPISKGDIVRVINKGIDFCIVEKDGKVGKVPYTVFKCTTSESVRESENMIQTTSTSQITTQISNHDSVIPNKIGLKQ</sequence>
<dbReference type="PROSITE" id="PS50002">
    <property type="entry name" value="SH3"/>
    <property type="match status" value="1"/>
</dbReference>
<evidence type="ECO:0000313" key="4">
    <source>
        <dbReference type="EMBL" id="KAA6369256.1"/>
    </source>
</evidence>
<dbReference type="SUPFAM" id="SSF50044">
    <property type="entry name" value="SH3-domain"/>
    <property type="match status" value="1"/>
</dbReference>